<dbReference type="InterPro" id="IPR013103">
    <property type="entry name" value="RVT_2"/>
</dbReference>
<reference evidence="2" key="2">
    <citation type="submission" date="2019-07" db="EMBL/GenBank/DDBJ databases">
        <authorList>
            <person name="Yang Y."/>
            <person name="Bocs S."/>
            <person name="Baudouin L."/>
        </authorList>
    </citation>
    <scope>NUCLEOTIDE SEQUENCE</scope>
    <source>
        <tissue evidence="2">Spear leaf of Hainan Tall coconut</tissue>
    </source>
</reference>
<accession>A0A8K0IZ76</accession>
<dbReference type="AlphaFoldDB" id="A0A8K0IZ76"/>
<evidence type="ECO:0000313" key="2">
    <source>
        <dbReference type="EMBL" id="KAG1370277.1"/>
    </source>
</evidence>
<proteinExistence type="predicted"/>
<comment type="caution">
    <text evidence="2">The sequence shown here is derived from an EMBL/GenBank/DDBJ whole genome shotgun (WGS) entry which is preliminary data.</text>
</comment>
<protein>
    <submittedName>
        <fullName evidence="2">Putative Cysteine-rich RLK (RECEPTOR-like protein kinase) 8</fullName>
    </submittedName>
</protein>
<keyword evidence="2" id="KW-0418">Kinase</keyword>
<evidence type="ECO:0000313" key="3">
    <source>
        <dbReference type="Proteomes" id="UP000797356"/>
    </source>
</evidence>
<feature type="domain" description="Reverse transcriptase Ty1/copia-type" evidence="1">
    <location>
        <begin position="123"/>
        <end position="206"/>
    </location>
</feature>
<organism evidence="2 3">
    <name type="scientific">Cocos nucifera</name>
    <name type="common">Coconut palm</name>
    <dbReference type="NCBI Taxonomy" id="13894"/>
    <lineage>
        <taxon>Eukaryota</taxon>
        <taxon>Viridiplantae</taxon>
        <taxon>Streptophyta</taxon>
        <taxon>Embryophyta</taxon>
        <taxon>Tracheophyta</taxon>
        <taxon>Spermatophyta</taxon>
        <taxon>Magnoliopsida</taxon>
        <taxon>Liliopsida</taxon>
        <taxon>Arecaceae</taxon>
        <taxon>Arecoideae</taxon>
        <taxon>Cocoseae</taxon>
        <taxon>Attaleinae</taxon>
        <taxon>Cocos</taxon>
    </lineage>
</organism>
<dbReference type="OrthoDB" id="1930494at2759"/>
<sequence>MPDTQNPQIPPNPSVPATVRPPIIHVYSRRLVTPDSCSPPASSSKDPITTNDCDSDLDLPIALCKGKRQCISSFVSYDHLSSSRCCFITFLESISIPKNVVEALSHPGWRAAMEEEMVVSNTNGTWDLMPLPPKKKTIGCKWMFAVKVNPDGSVARLKAHLVAKGYVQTYGVDYSDTFSPVAKLASVRLFISLAATYNWPLYQLAICFVAHRELGKVCKLRRSLHGLK</sequence>
<keyword evidence="2" id="KW-0808">Transferase</keyword>
<name>A0A8K0IZ76_COCNU</name>
<reference evidence="2" key="1">
    <citation type="journal article" date="2017" name="Gigascience">
        <title>The genome draft of coconut (Cocos nucifera).</title>
        <authorList>
            <person name="Xiao Y."/>
            <person name="Xu P."/>
            <person name="Fan H."/>
            <person name="Baudouin L."/>
            <person name="Xia W."/>
            <person name="Bocs S."/>
            <person name="Xu J."/>
            <person name="Li Q."/>
            <person name="Guo A."/>
            <person name="Zhou L."/>
            <person name="Li J."/>
            <person name="Wu Y."/>
            <person name="Ma Z."/>
            <person name="Armero A."/>
            <person name="Issali A.E."/>
            <person name="Liu N."/>
            <person name="Peng M."/>
            <person name="Yang Y."/>
        </authorList>
    </citation>
    <scope>NUCLEOTIDE SEQUENCE</scope>
    <source>
        <tissue evidence="2">Spear leaf of Hainan Tall coconut</tissue>
    </source>
</reference>
<dbReference type="EMBL" id="CM017886">
    <property type="protein sequence ID" value="KAG1370277.1"/>
    <property type="molecule type" value="Genomic_DNA"/>
</dbReference>
<dbReference type="Pfam" id="PF07727">
    <property type="entry name" value="RVT_2"/>
    <property type="match status" value="1"/>
</dbReference>
<evidence type="ECO:0000259" key="1">
    <source>
        <dbReference type="Pfam" id="PF07727"/>
    </source>
</evidence>
<keyword evidence="3" id="KW-1185">Reference proteome</keyword>
<dbReference type="Proteomes" id="UP000797356">
    <property type="component" value="Chromosome 15"/>
</dbReference>
<dbReference type="GO" id="GO:0016301">
    <property type="term" value="F:kinase activity"/>
    <property type="evidence" value="ECO:0007669"/>
    <property type="project" value="UniProtKB-KW"/>
</dbReference>
<gene>
    <name evidence="2" type="ORF">COCNU_15G006430</name>
</gene>